<proteinExistence type="predicted"/>
<evidence type="ECO:0000313" key="4">
    <source>
        <dbReference type="Proteomes" id="UP000092716"/>
    </source>
</evidence>
<feature type="compositionally biased region" description="Basic residues" evidence="1">
    <location>
        <begin position="48"/>
        <end position="60"/>
    </location>
</feature>
<gene>
    <name evidence="3" type="ORF">PCOAH_00008270</name>
</gene>
<evidence type="ECO:0000256" key="1">
    <source>
        <dbReference type="SAM" id="MobiDB-lite"/>
    </source>
</evidence>
<sequence>MNLYLNVLHEIEAILQRCNGDVYQKVRKINEYIRKNYGEDQEEVVARKRSTGARKKRANSRRRDEKDTGVAKLTTKQTAKQVAKLTTRQTAKLATKQGENANSIKNYFKVVKRESPSPNPHNADTHAEDAKTETSSQMERKKNKSTIPLINTFFFYGNYNIIIIIYYIIHKVKLHNEEDIFWSDSHHGGSPNGGDKDFIIHSNKNVTHIMCPQLKDNDVKGLNELVNEIISYKLNSLHIFIVESFNSLNRQFRKMFMGKISKSKNIIFIHSSVCLNDISLANCLYVRIPKPDKLLFISHFLHLSEDKYNIDIYDKERRDYVENMISSCNYDIPLILTMLYFIKINNFPELKKVIKLIINTNVKKLVCIIHKCVISKSSLFLIRNILYSILYTYNFDMDNFLTLFCKQLISFHKDDDNYKKEIFSLFSEYSYYCSLHDNHICSLESLASKVILLEQKYITTLNRSYPASEDRDELSTSFQSELTSEQQPQECTYTSPTLPGEDSPAIAIAIENATPN</sequence>
<name>A0A1B1DVK9_9APIC</name>
<feature type="region of interest" description="Disordered" evidence="1">
    <location>
        <begin position="48"/>
        <end position="69"/>
    </location>
</feature>
<reference evidence="4" key="1">
    <citation type="submission" date="2016-06" db="EMBL/GenBank/DDBJ databases">
        <title>First high quality genome sequence of Plasmodium coatneyi using continuous long reads from single molecule, real-time sequencing.</title>
        <authorList>
            <person name="Chien J.-T."/>
            <person name="Pakala S.B."/>
            <person name="Geraldo J.A."/>
            <person name="Lapp S.A."/>
            <person name="Barnwell J.W."/>
            <person name="Kissinger J.C."/>
            <person name="Galinski M.R."/>
            <person name="Humphrey J.C."/>
        </authorList>
    </citation>
    <scope>NUCLEOTIDE SEQUENCE [LARGE SCALE GENOMIC DNA]</scope>
    <source>
        <strain evidence="4">Hackeri</strain>
    </source>
</reference>
<keyword evidence="4" id="KW-1185">Reference proteome</keyword>
<dbReference type="KEGG" id="pcot:PCOAH_00008270"/>
<accession>A0A1B1DVK9</accession>
<feature type="transmembrane region" description="Helical" evidence="2">
    <location>
        <begin position="147"/>
        <end position="169"/>
    </location>
</feature>
<feature type="compositionally biased region" description="Basic and acidic residues" evidence="1">
    <location>
        <begin position="123"/>
        <end position="132"/>
    </location>
</feature>
<protein>
    <submittedName>
        <fullName evidence="3">Uncharacterized protein</fullName>
    </submittedName>
</protein>
<feature type="region of interest" description="Disordered" evidence="1">
    <location>
        <begin position="113"/>
        <end position="142"/>
    </location>
</feature>
<dbReference type="OrthoDB" id="371048at2759"/>
<dbReference type="GeneID" id="30907550"/>
<keyword evidence="2" id="KW-0472">Membrane</keyword>
<keyword evidence="2" id="KW-0812">Transmembrane</keyword>
<dbReference type="Proteomes" id="UP000092716">
    <property type="component" value="Chromosome 4"/>
</dbReference>
<dbReference type="AlphaFoldDB" id="A0A1B1DVK9"/>
<feature type="region of interest" description="Disordered" evidence="1">
    <location>
        <begin position="476"/>
        <end position="502"/>
    </location>
</feature>
<organism evidence="3 4">
    <name type="scientific">Plasmodium coatneyi</name>
    <dbReference type="NCBI Taxonomy" id="208452"/>
    <lineage>
        <taxon>Eukaryota</taxon>
        <taxon>Sar</taxon>
        <taxon>Alveolata</taxon>
        <taxon>Apicomplexa</taxon>
        <taxon>Aconoidasida</taxon>
        <taxon>Haemosporida</taxon>
        <taxon>Plasmodiidae</taxon>
        <taxon>Plasmodium</taxon>
    </lineage>
</organism>
<evidence type="ECO:0000256" key="2">
    <source>
        <dbReference type="SAM" id="Phobius"/>
    </source>
</evidence>
<dbReference type="EMBL" id="CP016242">
    <property type="protein sequence ID" value="ANQ06615.1"/>
    <property type="molecule type" value="Genomic_DNA"/>
</dbReference>
<feature type="compositionally biased region" description="Polar residues" evidence="1">
    <location>
        <begin position="476"/>
        <end position="497"/>
    </location>
</feature>
<dbReference type="VEuPathDB" id="PlasmoDB:PCOAH_00008270"/>
<evidence type="ECO:0000313" key="3">
    <source>
        <dbReference type="EMBL" id="ANQ06615.1"/>
    </source>
</evidence>
<keyword evidence="2" id="KW-1133">Transmembrane helix</keyword>
<dbReference type="RefSeq" id="XP_019913310.1">
    <property type="nucleotide sequence ID" value="XM_020057636.1"/>
</dbReference>